<dbReference type="RefSeq" id="WP_073282204.1">
    <property type="nucleotide sequence ID" value="NZ_FRCP01000005.1"/>
</dbReference>
<dbReference type="Proteomes" id="UP000184038">
    <property type="component" value="Unassembled WGS sequence"/>
</dbReference>
<dbReference type="AlphaFoldDB" id="A0A1M7F4F1"/>
<gene>
    <name evidence="3" type="ORF">SAMN02746066_00396</name>
</gene>
<dbReference type="Pfam" id="PF25425">
    <property type="entry name" value="YfjL_N"/>
    <property type="match status" value="1"/>
</dbReference>
<feature type="domain" description="YfjL-like C-terminal" evidence="1">
    <location>
        <begin position="113"/>
        <end position="248"/>
    </location>
</feature>
<sequence length="255" mass="29426">MSLRKCFIIISVGLILLFIVSAINSITGNPISKFLAKRAAGDYIEAKYSDLDLEIKEVYYNFKFKTYGVNVQSKTSEDTSFTIYIDGLGNIDYDDYEHRVTNNFNTWNRLNMEIDEKANQLIRGELDYVFDKVFIQFIETSKSNQDLLKLRRDMKLDISSPPLPLETYIVVFTEEVSYAKIAEVAKAIEKVLENHNIPIDTYSVRLIPLSDKPKNEEEGVSWVNSLVVNDFPKELMSEKNLPKVMEDYELKNSLE</sequence>
<feature type="domain" description="YfjL-like N-terminal" evidence="2">
    <location>
        <begin position="4"/>
        <end position="94"/>
    </location>
</feature>
<keyword evidence="4" id="KW-1185">Reference proteome</keyword>
<dbReference type="STRING" id="1120996.SAMN02746066_00396"/>
<protein>
    <submittedName>
        <fullName evidence="3">Uncharacterized protein</fullName>
    </submittedName>
</protein>
<dbReference type="OrthoDB" id="2088234at2"/>
<evidence type="ECO:0000313" key="4">
    <source>
        <dbReference type="Proteomes" id="UP000184038"/>
    </source>
</evidence>
<organism evidence="3 4">
    <name type="scientific">Anaerosporobacter mobilis DSM 15930</name>
    <dbReference type="NCBI Taxonomy" id="1120996"/>
    <lineage>
        <taxon>Bacteria</taxon>
        <taxon>Bacillati</taxon>
        <taxon>Bacillota</taxon>
        <taxon>Clostridia</taxon>
        <taxon>Lachnospirales</taxon>
        <taxon>Lachnospiraceae</taxon>
        <taxon>Anaerosporobacter</taxon>
    </lineage>
</organism>
<evidence type="ECO:0000313" key="3">
    <source>
        <dbReference type="EMBL" id="SHL98860.1"/>
    </source>
</evidence>
<evidence type="ECO:0000259" key="2">
    <source>
        <dbReference type="Pfam" id="PF25425"/>
    </source>
</evidence>
<accession>A0A1M7F4F1</accession>
<proteinExistence type="predicted"/>
<dbReference type="EMBL" id="FRCP01000005">
    <property type="protein sequence ID" value="SHL98860.1"/>
    <property type="molecule type" value="Genomic_DNA"/>
</dbReference>
<name>A0A1M7F4F1_9FIRM</name>
<reference evidence="3 4" key="1">
    <citation type="submission" date="2016-11" db="EMBL/GenBank/DDBJ databases">
        <authorList>
            <person name="Jaros S."/>
            <person name="Januszkiewicz K."/>
            <person name="Wedrychowicz H."/>
        </authorList>
    </citation>
    <scope>NUCLEOTIDE SEQUENCE [LARGE SCALE GENOMIC DNA]</scope>
    <source>
        <strain evidence="3 4">DSM 15930</strain>
    </source>
</reference>
<evidence type="ECO:0000259" key="1">
    <source>
        <dbReference type="Pfam" id="PF24911"/>
    </source>
</evidence>
<dbReference type="Pfam" id="PF24911">
    <property type="entry name" value="YfjL_C"/>
    <property type="match status" value="1"/>
</dbReference>
<dbReference type="InterPro" id="IPR056905">
    <property type="entry name" value="YfjL_C"/>
</dbReference>
<dbReference type="InterPro" id="IPR057359">
    <property type="entry name" value="YfjL_N"/>
</dbReference>